<dbReference type="PANTHER" id="PTHR31102">
    <property type="match status" value="1"/>
</dbReference>
<feature type="transmembrane region" description="Helical" evidence="6">
    <location>
        <begin position="196"/>
        <end position="219"/>
    </location>
</feature>
<evidence type="ECO:0000313" key="9">
    <source>
        <dbReference type="Proteomes" id="UP000791440"/>
    </source>
</evidence>
<feature type="transmembrane region" description="Helical" evidence="6">
    <location>
        <begin position="83"/>
        <end position="101"/>
    </location>
</feature>
<keyword evidence="5 6" id="KW-0472">Membrane</keyword>
<sequence length="550" mass="60058">MVVIMQVWRTERTESKEEDVLTCCRLSVLNNFLSEKHQYVRRNKVIDLDVSPAKTTNCQKHEKKNFLGKLLLAVPTVSELKQYAGVVLCGLTLWGTSWFIFKELVIPGGYLLSMSGVVMAGYIFGHTLERYTTINSVVGMTLIGALYRNFGPTNYLNNPNADAIDFHLRRIYPVIILTKGPLSWNWEYIKNNSVKVFSLAILPWTVECLSTAFFTHILLDYPWYWGLHLGAILASVSPAVVVPTVLALKDKGLGTKNQIAMLVGNAGGLDTTLTEAMTGVINSAIFYPASLAYRIVKGALATFAGISAGVTWGVLCDFIPDQSDLYAPTVRSLLIFGGGVMLTYAGGYCGWGGASGVAIMVCAATAATRWARRGWPVNDNPVSEVYKLLWRIFEPMLFTLTGYYLDVSLISTKECCLILGCLFSALILRLLTAFLVALANELSLKESAFIAVTWIPKAIVEAVLVRTAMDSLSEDATEQDKHVALQHSNIIVIAILITSTIGSVLTTVLGPVLLSQESRVAPENFYRAQTLTPAVTNPSANACGSNIPSL</sequence>
<feature type="domain" description="Cation/H+ exchanger transmembrane" evidence="7">
    <location>
        <begin position="126"/>
        <end position="507"/>
    </location>
</feature>
<name>A0A921YWS0_MANSE</name>
<evidence type="ECO:0000256" key="1">
    <source>
        <dbReference type="ARBA" id="ARBA00004141"/>
    </source>
</evidence>
<comment type="subcellular location">
    <subcellularLocation>
        <location evidence="1">Membrane</location>
        <topology evidence="1">Multi-pass membrane protein</topology>
    </subcellularLocation>
</comment>
<gene>
    <name evidence="8" type="ORF">O3G_MSEX004333</name>
</gene>
<keyword evidence="3 6" id="KW-0812">Transmembrane</keyword>
<feature type="transmembrane region" description="Helical" evidence="6">
    <location>
        <begin position="489"/>
        <end position="514"/>
    </location>
</feature>
<feature type="transmembrane region" description="Helical" evidence="6">
    <location>
        <begin position="335"/>
        <end position="367"/>
    </location>
</feature>
<organism evidence="8 9">
    <name type="scientific">Manduca sexta</name>
    <name type="common">Tobacco hawkmoth</name>
    <name type="synonym">Tobacco hornworm</name>
    <dbReference type="NCBI Taxonomy" id="7130"/>
    <lineage>
        <taxon>Eukaryota</taxon>
        <taxon>Metazoa</taxon>
        <taxon>Ecdysozoa</taxon>
        <taxon>Arthropoda</taxon>
        <taxon>Hexapoda</taxon>
        <taxon>Insecta</taxon>
        <taxon>Pterygota</taxon>
        <taxon>Neoptera</taxon>
        <taxon>Endopterygota</taxon>
        <taxon>Lepidoptera</taxon>
        <taxon>Glossata</taxon>
        <taxon>Ditrysia</taxon>
        <taxon>Bombycoidea</taxon>
        <taxon>Sphingidae</taxon>
        <taxon>Sphinginae</taxon>
        <taxon>Sphingini</taxon>
        <taxon>Manduca</taxon>
    </lineage>
</organism>
<comment type="similarity">
    <text evidence="2">Belongs to the monovalent cation:proton antiporter 1 (CPA1) transporter (TC 2.A.36) family.</text>
</comment>
<dbReference type="GO" id="GO:1902600">
    <property type="term" value="P:proton transmembrane transport"/>
    <property type="evidence" value="ECO:0007669"/>
    <property type="project" value="InterPro"/>
</dbReference>
<dbReference type="GO" id="GO:0016020">
    <property type="term" value="C:membrane"/>
    <property type="evidence" value="ECO:0007669"/>
    <property type="project" value="UniProtKB-SubCell"/>
</dbReference>
<dbReference type="Pfam" id="PF00999">
    <property type="entry name" value="Na_H_Exchanger"/>
    <property type="match status" value="1"/>
</dbReference>
<keyword evidence="4 6" id="KW-1133">Transmembrane helix</keyword>
<evidence type="ECO:0000256" key="3">
    <source>
        <dbReference type="ARBA" id="ARBA00022692"/>
    </source>
</evidence>
<evidence type="ECO:0000256" key="2">
    <source>
        <dbReference type="ARBA" id="ARBA00007367"/>
    </source>
</evidence>
<dbReference type="InterPro" id="IPR051843">
    <property type="entry name" value="CPA1_transporter"/>
</dbReference>
<dbReference type="GO" id="GO:0015297">
    <property type="term" value="F:antiporter activity"/>
    <property type="evidence" value="ECO:0007669"/>
    <property type="project" value="InterPro"/>
</dbReference>
<feature type="transmembrane region" description="Helical" evidence="6">
    <location>
        <begin position="388"/>
        <end position="405"/>
    </location>
</feature>
<evidence type="ECO:0000256" key="4">
    <source>
        <dbReference type="ARBA" id="ARBA00022989"/>
    </source>
</evidence>
<feature type="transmembrane region" description="Helical" evidence="6">
    <location>
        <begin position="295"/>
        <end position="315"/>
    </location>
</feature>
<dbReference type="AlphaFoldDB" id="A0A921YWS0"/>
<evidence type="ECO:0000256" key="5">
    <source>
        <dbReference type="ARBA" id="ARBA00023136"/>
    </source>
</evidence>
<evidence type="ECO:0000313" key="8">
    <source>
        <dbReference type="EMBL" id="KAG6446274.1"/>
    </source>
</evidence>
<proteinExistence type="inferred from homology"/>
<accession>A0A921YWS0</accession>
<comment type="caution">
    <text evidence="8">The sequence shown here is derived from an EMBL/GenBank/DDBJ whole genome shotgun (WGS) entry which is preliminary data.</text>
</comment>
<feature type="transmembrane region" description="Helical" evidence="6">
    <location>
        <begin position="225"/>
        <end position="248"/>
    </location>
</feature>
<dbReference type="EMBL" id="JH668331">
    <property type="protein sequence ID" value="KAG6446274.1"/>
    <property type="molecule type" value="Genomic_DNA"/>
</dbReference>
<dbReference type="PANTHER" id="PTHR31102:SF1">
    <property type="entry name" value="CATION_H+ EXCHANGER DOMAIN-CONTAINING PROTEIN"/>
    <property type="match status" value="1"/>
</dbReference>
<keyword evidence="9" id="KW-1185">Reference proteome</keyword>
<dbReference type="Proteomes" id="UP000791440">
    <property type="component" value="Unassembled WGS sequence"/>
</dbReference>
<feature type="transmembrane region" description="Helical" evidence="6">
    <location>
        <begin position="107"/>
        <end position="125"/>
    </location>
</feature>
<evidence type="ECO:0000259" key="7">
    <source>
        <dbReference type="Pfam" id="PF00999"/>
    </source>
</evidence>
<feature type="transmembrane region" description="Helical" evidence="6">
    <location>
        <begin position="417"/>
        <end position="436"/>
    </location>
</feature>
<dbReference type="InterPro" id="IPR006153">
    <property type="entry name" value="Cation/H_exchanger_TM"/>
</dbReference>
<evidence type="ECO:0000256" key="6">
    <source>
        <dbReference type="SAM" id="Phobius"/>
    </source>
</evidence>
<reference evidence="8" key="2">
    <citation type="submission" date="2020-12" db="EMBL/GenBank/DDBJ databases">
        <authorList>
            <person name="Kanost M."/>
        </authorList>
    </citation>
    <scope>NUCLEOTIDE SEQUENCE</scope>
</reference>
<protein>
    <recommendedName>
        <fullName evidence="7">Cation/H+ exchanger transmembrane domain-containing protein</fullName>
    </recommendedName>
</protein>
<reference evidence="8" key="1">
    <citation type="journal article" date="2016" name="Insect Biochem. Mol. Biol.">
        <title>Multifaceted biological insights from a draft genome sequence of the tobacco hornworm moth, Manduca sexta.</title>
        <authorList>
            <person name="Kanost M.R."/>
            <person name="Arrese E.L."/>
            <person name="Cao X."/>
            <person name="Chen Y.R."/>
            <person name="Chellapilla S."/>
            <person name="Goldsmith M.R."/>
            <person name="Grosse-Wilde E."/>
            <person name="Heckel D.G."/>
            <person name="Herndon N."/>
            <person name="Jiang H."/>
            <person name="Papanicolaou A."/>
            <person name="Qu J."/>
            <person name="Soulages J.L."/>
            <person name="Vogel H."/>
            <person name="Walters J."/>
            <person name="Waterhouse R.M."/>
            <person name="Ahn S.J."/>
            <person name="Almeida F.C."/>
            <person name="An C."/>
            <person name="Aqrawi P."/>
            <person name="Bretschneider A."/>
            <person name="Bryant W.B."/>
            <person name="Bucks S."/>
            <person name="Chao H."/>
            <person name="Chevignon G."/>
            <person name="Christen J.M."/>
            <person name="Clarke D.F."/>
            <person name="Dittmer N.T."/>
            <person name="Ferguson L.C.F."/>
            <person name="Garavelou S."/>
            <person name="Gordon K.H.J."/>
            <person name="Gunaratna R.T."/>
            <person name="Han Y."/>
            <person name="Hauser F."/>
            <person name="He Y."/>
            <person name="Heidel-Fischer H."/>
            <person name="Hirsh A."/>
            <person name="Hu Y."/>
            <person name="Jiang H."/>
            <person name="Kalra D."/>
            <person name="Klinner C."/>
            <person name="Konig C."/>
            <person name="Kovar C."/>
            <person name="Kroll A.R."/>
            <person name="Kuwar S.S."/>
            <person name="Lee S.L."/>
            <person name="Lehman R."/>
            <person name="Li K."/>
            <person name="Li Z."/>
            <person name="Liang H."/>
            <person name="Lovelace S."/>
            <person name="Lu Z."/>
            <person name="Mansfield J.H."/>
            <person name="McCulloch K.J."/>
            <person name="Mathew T."/>
            <person name="Morton B."/>
            <person name="Muzny D.M."/>
            <person name="Neunemann D."/>
            <person name="Ongeri F."/>
            <person name="Pauchet Y."/>
            <person name="Pu L.L."/>
            <person name="Pyrousis I."/>
            <person name="Rao X.J."/>
            <person name="Redding A."/>
            <person name="Roesel C."/>
            <person name="Sanchez-Gracia A."/>
            <person name="Schaack S."/>
            <person name="Shukla A."/>
            <person name="Tetreau G."/>
            <person name="Wang Y."/>
            <person name="Xiong G.H."/>
            <person name="Traut W."/>
            <person name="Walsh T.K."/>
            <person name="Worley K.C."/>
            <person name="Wu D."/>
            <person name="Wu W."/>
            <person name="Wu Y.Q."/>
            <person name="Zhang X."/>
            <person name="Zou Z."/>
            <person name="Zucker H."/>
            <person name="Briscoe A.D."/>
            <person name="Burmester T."/>
            <person name="Clem R.J."/>
            <person name="Feyereisen R."/>
            <person name="Grimmelikhuijzen C.J.P."/>
            <person name="Hamodrakas S.J."/>
            <person name="Hansson B.S."/>
            <person name="Huguet E."/>
            <person name="Jermiin L.S."/>
            <person name="Lan Q."/>
            <person name="Lehman H.K."/>
            <person name="Lorenzen M."/>
            <person name="Merzendorfer H."/>
            <person name="Michalopoulos I."/>
            <person name="Morton D.B."/>
            <person name="Muthukrishnan S."/>
            <person name="Oakeshott J.G."/>
            <person name="Palmer W."/>
            <person name="Park Y."/>
            <person name="Passarelli A.L."/>
            <person name="Rozas J."/>
            <person name="Schwartz L.M."/>
            <person name="Smith W."/>
            <person name="Southgate A."/>
            <person name="Vilcinskas A."/>
            <person name="Vogt R."/>
            <person name="Wang P."/>
            <person name="Werren J."/>
            <person name="Yu X.Q."/>
            <person name="Zhou J.J."/>
            <person name="Brown S.J."/>
            <person name="Scherer S.E."/>
            <person name="Richards S."/>
            <person name="Blissard G.W."/>
        </authorList>
    </citation>
    <scope>NUCLEOTIDE SEQUENCE</scope>
</reference>